<accession>A0A5C4M413</accession>
<gene>
    <name evidence="2" type="ORF">FG385_12675</name>
</gene>
<feature type="region of interest" description="Disordered" evidence="1">
    <location>
        <begin position="82"/>
        <end position="101"/>
    </location>
</feature>
<protein>
    <recommendedName>
        <fullName evidence="4">ESX-1 secretion-associated protein</fullName>
    </recommendedName>
</protein>
<evidence type="ECO:0000313" key="2">
    <source>
        <dbReference type="EMBL" id="TNC26029.1"/>
    </source>
</evidence>
<dbReference type="EMBL" id="VDFW01000009">
    <property type="protein sequence ID" value="TNC26029.1"/>
    <property type="molecule type" value="Genomic_DNA"/>
</dbReference>
<evidence type="ECO:0000256" key="1">
    <source>
        <dbReference type="SAM" id="MobiDB-lite"/>
    </source>
</evidence>
<evidence type="ECO:0000313" key="3">
    <source>
        <dbReference type="Proteomes" id="UP000305546"/>
    </source>
</evidence>
<dbReference type="AlphaFoldDB" id="A0A5C4M413"/>
<dbReference type="Proteomes" id="UP000305546">
    <property type="component" value="Unassembled WGS sequence"/>
</dbReference>
<keyword evidence="3" id="KW-1185">Reference proteome</keyword>
<organism evidence="2 3">
    <name type="scientific">Amycolatopsis alkalitolerans</name>
    <dbReference type="NCBI Taxonomy" id="2547244"/>
    <lineage>
        <taxon>Bacteria</taxon>
        <taxon>Bacillati</taxon>
        <taxon>Actinomycetota</taxon>
        <taxon>Actinomycetes</taxon>
        <taxon>Pseudonocardiales</taxon>
        <taxon>Pseudonocardiaceae</taxon>
        <taxon>Amycolatopsis</taxon>
    </lineage>
</organism>
<dbReference type="RefSeq" id="WP_139096895.1">
    <property type="nucleotide sequence ID" value="NZ_VDFW01000009.1"/>
</dbReference>
<comment type="caution">
    <text evidence="2">The sequence shown here is derived from an EMBL/GenBank/DDBJ whole genome shotgun (WGS) entry which is preliminary data.</text>
</comment>
<name>A0A5C4M413_9PSEU</name>
<reference evidence="2 3" key="1">
    <citation type="submission" date="2019-06" db="EMBL/GenBank/DDBJ databases">
        <title>Amycolatopsis alkalitolerans sp. nov., isolated from Gastrodia elata Blume.</title>
        <authorList>
            <person name="Narsing Rao M.P."/>
            <person name="Li W.J."/>
        </authorList>
    </citation>
    <scope>NUCLEOTIDE SEQUENCE [LARGE SCALE GENOMIC DNA]</scope>
    <source>
        <strain evidence="2 3">SYSUP0005</strain>
    </source>
</reference>
<sequence>MLSVHPGELQPGSGRILNIGDQTKTVAQNLTETLGNMASAAGHPDLASALSKVGASAMKAAMDTAAGIEYLGNQAATAAKQFDQTDEQAKKHVDNAAGGAR</sequence>
<evidence type="ECO:0008006" key="4">
    <source>
        <dbReference type="Google" id="ProtNLM"/>
    </source>
</evidence>
<proteinExistence type="predicted"/>